<accession>A0A1L0GG29</accession>
<dbReference type="OrthoDB" id="4094059at2759"/>
<proteinExistence type="predicted"/>
<reference evidence="1 2" key="1">
    <citation type="submission" date="2016-10" db="EMBL/GenBank/DDBJ databases">
        <authorList>
            <person name="de Groot N.N."/>
        </authorList>
    </citation>
    <scope>NUCLEOTIDE SEQUENCE [LARGE SCALE GENOMIC DNA]</scope>
    <source>
        <strain evidence="1 2">CBS 141442</strain>
    </source>
</reference>
<name>A0A1L0GG29_9ASCO</name>
<dbReference type="EMBL" id="LT635760">
    <property type="protein sequence ID" value="SGZ55229.1"/>
    <property type="molecule type" value="Genomic_DNA"/>
</dbReference>
<evidence type="ECO:0000313" key="2">
    <source>
        <dbReference type="Proteomes" id="UP000182334"/>
    </source>
</evidence>
<organism evidence="1 2">
    <name type="scientific">Sungouiella intermedia</name>
    <dbReference type="NCBI Taxonomy" id="45354"/>
    <lineage>
        <taxon>Eukaryota</taxon>
        <taxon>Fungi</taxon>
        <taxon>Dikarya</taxon>
        <taxon>Ascomycota</taxon>
        <taxon>Saccharomycotina</taxon>
        <taxon>Pichiomycetes</taxon>
        <taxon>Metschnikowiaceae</taxon>
        <taxon>Sungouiella</taxon>
    </lineage>
</organism>
<sequence length="435" mass="48213">MIRSLPRGGLISGLRFQRSSHSLSFTPTGSLGHFDLERSPEEINDAIPNPPDLSLTKRLYEDIVRPSDVCDLLIRPAFEDVAVTSLALGCPLSGKDGYQVVSKSSVSGSKLLFANLASSWLNKLNLDIFELSELPQSDSTLTYTHSSKNKLIANQFSDDVLQQYDSLENFYTFFIDTPNSNITIETITQFLLTKASVDGYTMIIQYLTKNAHLLNPFVMNDFVAILLDDLFASASVEKVEIFDTFLNTTLVVSVPQLLEDLPPVTLDRLAYITAASSDLSTSNKALTLLCRNYRVAPAQKTFELYMARYTKLATQQQFTKKQILRDISSLKPIVFHYGMTTSLLKLVLSNVVDNTYDLSHLVKLVKDTTPQLLGEHGVEIMHKLREIQTATEISELVASVQATNLGHQIVEYGGASPKVKLDVMEMLTGKNGAGN</sequence>
<dbReference type="Proteomes" id="UP000182334">
    <property type="component" value="Chromosome V"/>
</dbReference>
<evidence type="ECO:0000313" key="1">
    <source>
        <dbReference type="EMBL" id="SGZ55229.1"/>
    </source>
</evidence>
<keyword evidence="2" id="KW-1185">Reference proteome</keyword>
<gene>
    <name evidence="1" type="ORF">SAMEA4029010_CIC11G00000002000</name>
</gene>
<protein>
    <submittedName>
        <fullName evidence="1">CIC11C00000002000</fullName>
    </submittedName>
</protein>
<dbReference type="AlphaFoldDB" id="A0A1L0GG29"/>